<dbReference type="EMBL" id="JBIACK010000007">
    <property type="protein sequence ID" value="MFE8701831.1"/>
    <property type="molecule type" value="Genomic_DNA"/>
</dbReference>
<evidence type="ECO:0000313" key="3">
    <source>
        <dbReference type="Proteomes" id="UP001601059"/>
    </source>
</evidence>
<keyword evidence="3" id="KW-1185">Reference proteome</keyword>
<keyword evidence="1" id="KW-1133">Transmembrane helix</keyword>
<sequence>MISGFGQQAMLSIISHLIFITLAWWALQSLNYEKFLRANHIFQARVLFIMLSIVIGSTVSNFFLDYLLWSQQLPLIFQHILLNI</sequence>
<dbReference type="NCBIfam" id="TIGR02327">
    <property type="entry name" value="int_mem_ywzB"/>
    <property type="match status" value="1"/>
</dbReference>
<evidence type="ECO:0000256" key="1">
    <source>
        <dbReference type="SAM" id="Phobius"/>
    </source>
</evidence>
<dbReference type="InterPro" id="IPR009526">
    <property type="entry name" value="DUF1146"/>
</dbReference>
<feature type="transmembrane region" description="Helical" evidence="1">
    <location>
        <begin position="9"/>
        <end position="27"/>
    </location>
</feature>
<proteinExistence type="predicted"/>
<comment type="caution">
    <text evidence="2">The sequence shown here is derived from an EMBL/GenBank/DDBJ whole genome shotgun (WGS) entry which is preliminary data.</text>
</comment>
<name>A0ABW6KCB6_9BACI</name>
<keyword evidence="1" id="KW-0812">Transmembrane</keyword>
<protein>
    <submittedName>
        <fullName evidence="2">DUF1146 family protein</fullName>
    </submittedName>
</protein>
<organism evidence="2 3">
    <name type="scientific">Cytobacillus spartinae</name>
    <dbReference type="NCBI Taxonomy" id="3299023"/>
    <lineage>
        <taxon>Bacteria</taxon>
        <taxon>Bacillati</taxon>
        <taxon>Bacillota</taxon>
        <taxon>Bacilli</taxon>
        <taxon>Bacillales</taxon>
        <taxon>Bacillaceae</taxon>
        <taxon>Cytobacillus</taxon>
    </lineage>
</organism>
<dbReference type="Proteomes" id="UP001601059">
    <property type="component" value="Unassembled WGS sequence"/>
</dbReference>
<feature type="transmembrane region" description="Helical" evidence="1">
    <location>
        <begin position="47"/>
        <end position="69"/>
    </location>
</feature>
<reference evidence="2 3" key="1">
    <citation type="submission" date="2024-08" db="EMBL/GenBank/DDBJ databases">
        <title>Two novel Cytobacillus novel species.</title>
        <authorList>
            <person name="Liu G."/>
        </authorList>
    </citation>
    <scope>NUCLEOTIDE SEQUENCE [LARGE SCALE GENOMIC DNA]</scope>
    <source>
        <strain evidence="2 3">FJAT-54145</strain>
    </source>
</reference>
<dbReference type="Pfam" id="PF06612">
    <property type="entry name" value="DUF1146"/>
    <property type="match status" value="1"/>
</dbReference>
<gene>
    <name evidence="2" type="ORF">ACFYKX_14620</name>
</gene>
<dbReference type="RefSeq" id="WP_389361798.1">
    <property type="nucleotide sequence ID" value="NZ_JBIACK010000007.1"/>
</dbReference>
<accession>A0ABW6KCB6</accession>
<keyword evidence="1" id="KW-0472">Membrane</keyword>
<evidence type="ECO:0000313" key="2">
    <source>
        <dbReference type="EMBL" id="MFE8701831.1"/>
    </source>
</evidence>